<dbReference type="Pfam" id="PF12773">
    <property type="entry name" value="DZR"/>
    <property type="match status" value="1"/>
</dbReference>
<evidence type="ECO:0000259" key="1">
    <source>
        <dbReference type="Pfam" id="PF12773"/>
    </source>
</evidence>
<feature type="domain" description="DZANK-type" evidence="1">
    <location>
        <begin position="178"/>
        <end position="242"/>
    </location>
</feature>
<comment type="caution">
    <text evidence="2">The sequence shown here is derived from an EMBL/GenBank/DDBJ whole genome shotgun (WGS) entry which is preliminary data.</text>
</comment>
<reference evidence="2 3" key="1">
    <citation type="submission" date="2019-04" db="EMBL/GenBank/DDBJ databases">
        <title>Microbes associate with the intestines of laboratory mice.</title>
        <authorList>
            <person name="Navarre W."/>
            <person name="Wong E."/>
            <person name="Huang K.C."/>
            <person name="Tropini C."/>
            <person name="Ng K."/>
            <person name="Yu B."/>
        </authorList>
    </citation>
    <scope>NUCLEOTIDE SEQUENCE [LARGE SCALE GENOMIC DNA]</scope>
    <source>
        <strain evidence="2 3">NM48_B13</strain>
    </source>
</reference>
<name>A0A4T9TGH9_9ACTN</name>
<dbReference type="EMBL" id="SSTM01000001">
    <property type="protein sequence ID" value="TJW12498.1"/>
    <property type="molecule type" value="Genomic_DNA"/>
</dbReference>
<protein>
    <submittedName>
        <fullName evidence="2">Zinc ribbon domain-containing protein</fullName>
    </submittedName>
</protein>
<organism evidence="2 3">
    <name type="scientific">Parvibacter caecicola</name>
    <dbReference type="NCBI Taxonomy" id="747645"/>
    <lineage>
        <taxon>Bacteria</taxon>
        <taxon>Bacillati</taxon>
        <taxon>Actinomycetota</taxon>
        <taxon>Coriobacteriia</taxon>
        <taxon>Coriobacteriales</taxon>
        <taxon>Coriobacteriaceae</taxon>
        <taxon>Parvibacter</taxon>
    </lineage>
</organism>
<keyword evidence="3" id="KW-1185">Reference proteome</keyword>
<accession>A0A4T9TGH9</accession>
<evidence type="ECO:0000313" key="2">
    <source>
        <dbReference type="EMBL" id="TJW12498.1"/>
    </source>
</evidence>
<dbReference type="AlphaFoldDB" id="A0A4T9TGH9"/>
<gene>
    <name evidence="2" type="ORF">E5982_02615</name>
</gene>
<dbReference type="Proteomes" id="UP000309454">
    <property type="component" value="Unassembled WGS sequence"/>
</dbReference>
<sequence length="256" mass="26996">MPMFLTHIPFRSSKRRDCPLFGGIVITGRDGKGEAWMGILDNVKGAANRGTATAGRAAERLKINTQLSDLERRRKGLAAQLGAALYVATKDDPAFSGGEQKSLYEAIGRCDAERAVCQKRLDQIDAAERAQALEAKTFTCVLCGSQMSERDLFCSGCGASADKARPALSVPKTTISACPNCGAAVGKDDLFCFDCGFRLAAPANEGKANLPSSDSDGGEMQLVCSDCGEPFEEGDAFCMHCGRALAVGHGEKAAAE</sequence>
<dbReference type="OrthoDB" id="3194878at2"/>
<evidence type="ECO:0000313" key="3">
    <source>
        <dbReference type="Proteomes" id="UP000309454"/>
    </source>
</evidence>
<proteinExistence type="predicted"/>
<dbReference type="InterPro" id="IPR025874">
    <property type="entry name" value="DZR"/>
</dbReference>